<keyword evidence="1" id="KW-0540">Nuclease</keyword>
<dbReference type="AlphaFoldDB" id="A0A4U6D5R0"/>
<comment type="caution">
    <text evidence="4">The sequence shown here is derived from an EMBL/GenBank/DDBJ whole genome shotgun (WGS) entry which is preliminary data.</text>
</comment>
<dbReference type="EMBL" id="SZVO01000007">
    <property type="protein sequence ID" value="TKT91388.1"/>
    <property type="molecule type" value="Genomic_DNA"/>
</dbReference>
<gene>
    <name evidence="4" type="ORF">FDK13_16660</name>
</gene>
<dbReference type="OrthoDB" id="9803442at2"/>
<feature type="compositionally biased region" description="Low complexity" evidence="3">
    <location>
        <begin position="12"/>
        <end position="22"/>
    </location>
</feature>
<evidence type="ECO:0000256" key="2">
    <source>
        <dbReference type="ARBA" id="ARBA00022801"/>
    </source>
</evidence>
<dbReference type="Proteomes" id="UP000304900">
    <property type="component" value="Unassembled WGS sequence"/>
</dbReference>
<dbReference type="GO" id="GO:0003723">
    <property type="term" value="F:RNA binding"/>
    <property type="evidence" value="ECO:0007669"/>
    <property type="project" value="InterPro"/>
</dbReference>
<feature type="region of interest" description="Disordered" evidence="3">
    <location>
        <begin position="1"/>
        <end position="48"/>
    </location>
</feature>
<feature type="compositionally biased region" description="Basic and acidic residues" evidence="3">
    <location>
        <begin position="35"/>
        <end position="47"/>
    </location>
</feature>
<reference evidence="4 5" key="1">
    <citation type="submission" date="2019-05" db="EMBL/GenBank/DDBJ databases">
        <title>Dyadobacter AR-3-8 sp. nov., isolated from arctic soil.</title>
        <authorList>
            <person name="Chaudhary D.K."/>
        </authorList>
    </citation>
    <scope>NUCLEOTIDE SEQUENCE [LARGE SCALE GENOMIC DNA]</scope>
    <source>
        <strain evidence="4 5">AR-3-8</strain>
    </source>
</reference>
<name>A0A4U6D5R0_9BACT</name>
<keyword evidence="5" id="KW-1185">Reference proteome</keyword>
<dbReference type="Pfam" id="PF00545">
    <property type="entry name" value="Ribonuclease"/>
    <property type="match status" value="1"/>
</dbReference>
<sequence>MALGCSGNGNNTSQEKTQSQEQTETKSKKPLKLTRKSDKSLLNKNQKDQIPQKVLNILAYIRENGQAPEGYQGGRKFGNFEKLLPLKDDAGSIMKYQEWDVNPKKKGKNRGAERLITSENKRAWYTRDHYDSFTQIE</sequence>
<dbReference type="InterPro" id="IPR016191">
    <property type="entry name" value="Ribonuclease/ribotoxin"/>
</dbReference>
<evidence type="ECO:0000256" key="1">
    <source>
        <dbReference type="ARBA" id="ARBA00022722"/>
    </source>
</evidence>
<evidence type="ECO:0000256" key="3">
    <source>
        <dbReference type="SAM" id="MobiDB-lite"/>
    </source>
</evidence>
<dbReference type="SUPFAM" id="SSF53933">
    <property type="entry name" value="Microbial ribonucleases"/>
    <property type="match status" value="1"/>
</dbReference>
<accession>A0A4U6D5R0</accession>
<dbReference type="Gene3D" id="3.10.450.30">
    <property type="entry name" value="Microbial ribonucleases"/>
    <property type="match status" value="1"/>
</dbReference>
<dbReference type="GO" id="GO:0004521">
    <property type="term" value="F:RNA endonuclease activity"/>
    <property type="evidence" value="ECO:0007669"/>
    <property type="project" value="InterPro"/>
</dbReference>
<keyword evidence="2" id="KW-0378">Hydrolase</keyword>
<evidence type="ECO:0000313" key="4">
    <source>
        <dbReference type="EMBL" id="TKT91388.1"/>
    </source>
</evidence>
<evidence type="ECO:0000313" key="5">
    <source>
        <dbReference type="Proteomes" id="UP000304900"/>
    </source>
</evidence>
<organism evidence="4 5">
    <name type="scientific">Dyadobacter frigoris</name>
    <dbReference type="NCBI Taxonomy" id="2576211"/>
    <lineage>
        <taxon>Bacteria</taxon>
        <taxon>Pseudomonadati</taxon>
        <taxon>Bacteroidota</taxon>
        <taxon>Cytophagia</taxon>
        <taxon>Cytophagales</taxon>
        <taxon>Spirosomataceae</taxon>
        <taxon>Dyadobacter</taxon>
    </lineage>
</organism>
<proteinExistence type="predicted"/>
<dbReference type="InterPro" id="IPR000026">
    <property type="entry name" value="N1-like"/>
</dbReference>
<protein>
    <submittedName>
        <fullName evidence="4">Ribonuclease</fullName>
    </submittedName>
</protein>
<dbReference type="GO" id="GO:0016787">
    <property type="term" value="F:hydrolase activity"/>
    <property type="evidence" value="ECO:0007669"/>
    <property type="project" value="UniProtKB-KW"/>
</dbReference>